<evidence type="ECO:0000313" key="9">
    <source>
        <dbReference type="Proteomes" id="UP001216709"/>
    </source>
</evidence>
<evidence type="ECO:0000259" key="7">
    <source>
        <dbReference type="PROSITE" id="PS51195"/>
    </source>
</evidence>
<dbReference type="PROSITE" id="PS51195">
    <property type="entry name" value="Q_MOTIF"/>
    <property type="match status" value="1"/>
</dbReference>
<dbReference type="InterPro" id="IPR027417">
    <property type="entry name" value="P-loop_NTPase"/>
</dbReference>
<dbReference type="InterPro" id="IPR044742">
    <property type="entry name" value="DEAD/DEAH_RhlB"/>
</dbReference>
<dbReference type="GO" id="GO:0016787">
    <property type="term" value="F:hydrolase activity"/>
    <property type="evidence" value="ECO:0007669"/>
    <property type="project" value="UniProtKB-KW"/>
</dbReference>
<dbReference type="CDD" id="cd00268">
    <property type="entry name" value="DEADc"/>
    <property type="match status" value="1"/>
</dbReference>
<dbReference type="PROSITE" id="PS51192">
    <property type="entry name" value="HELICASE_ATP_BIND_1"/>
    <property type="match status" value="1"/>
</dbReference>
<dbReference type="InterPro" id="IPR011545">
    <property type="entry name" value="DEAD/DEAH_box_helicase_dom"/>
</dbReference>
<accession>A0AAW6KP43</accession>
<evidence type="ECO:0000256" key="4">
    <source>
        <dbReference type="ARBA" id="ARBA00022840"/>
    </source>
</evidence>
<dbReference type="InterPro" id="IPR050547">
    <property type="entry name" value="DEAD_box_RNA_helicases"/>
</dbReference>
<dbReference type="Gene3D" id="3.40.50.300">
    <property type="entry name" value="P-loop containing nucleotide triphosphate hydrolases"/>
    <property type="match status" value="1"/>
</dbReference>
<feature type="non-terminal residue" evidence="8">
    <location>
        <position position="167"/>
    </location>
</feature>
<keyword evidence="1" id="KW-0547">Nucleotide-binding</keyword>
<reference evidence="8" key="1">
    <citation type="submission" date="2022-12" db="EMBL/GenBank/DDBJ databases">
        <title>Draft Genome Sequences of Bacillus licheniformis and Bacillus paralicheniformis strains isolated from Irish skim milk powders.</title>
        <authorList>
            <person name="Lourenco A."/>
            <person name="Li F."/>
            <person name="Geraldine D."/>
            <person name="Tobin J.T."/>
            <person name="Butler F."/>
            <person name="Jordan K."/>
            <person name="Obrien T."/>
        </authorList>
    </citation>
    <scope>NUCLEOTIDE SEQUENCE</scope>
    <source>
        <strain evidence="8">3370</strain>
    </source>
</reference>
<keyword evidence="3 8" id="KW-0347">Helicase</keyword>
<dbReference type="GO" id="GO:0033592">
    <property type="term" value="F:RNA strand annealing activity"/>
    <property type="evidence" value="ECO:0007669"/>
    <property type="project" value="TreeGrafter"/>
</dbReference>
<dbReference type="AlphaFoldDB" id="A0AAW6KP43"/>
<dbReference type="EMBL" id="JARAFO010000350">
    <property type="protein sequence ID" value="MDE1455236.1"/>
    <property type="molecule type" value="Genomic_DNA"/>
</dbReference>
<protein>
    <submittedName>
        <fullName evidence="8">DEAD/DEAH box helicase</fullName>
    </submittedName>
</protein>
<evidence type="ECO:0000256" key="2">
    <source>
        <dbReference type="ARBA" id="ARBA00022801"/>
    </source>
</evidence>
<evidence type="ECO:0000256" key="5">
    <source>
        <dbReference type="PROSITE-ProRule" id="PRU00552"/>
    </source>
</evidence>
<dbReference type="Pfam" id="PF00270">
    <property type="entry name" value="DEAD"/>
    <property type="match status" value="1"/>
</dbReference>
<dbReference type="SMART" id="SM00487">
    <property type="entry name" value="DEXDc"/>
    <property type="match status" value="1"/>
</dbReference>
<dbReference type="GO" id="GO:0005829">
    <property type="term" value="C:cytosol"/>
    <property type="evidence" value="ECO:0007669"/>
    <property type="project" value="TreeGrafter"/>
</dbReference>
<keyword evidence="2" id="KW-0378">Hydrolase</keyword>
<evidence type="ECO:0000259" key="6">
    <source>
        <dbReference type="PROSITE" id="PS51192"/>
    </source>
</evidence>
<proteinExistence type="predicted"/>
<dbReference type="InterPro" id="IPR014014">
    <property type="entry name" value="RNA_helicase_DEAD_Q_motif"/>
</dbReference>
<dbReference type="GO" id="GO:0005524">
    <property type="term" value="F:ATP binding"/>
    <property type="evidence" value="ECO:0007669"/>
    <property type="project" value="UniProtKB-KW"/>
</dbReference>
<feature type="short sequence motif" description="Q motif" evidence="5">
    <location>
        <begin position="4"/>
        <end position="32"/>
    </location>
</feature>
<organism evidence="8 9">
    <name type="scientific">Bacillus paralicheniformis</name>
    <dbReference type="NCBI Taxonomy" id="1648923"/>
    <lineage>
        <taxon>Bacteria</taxon>
        <taxon>Bacillati</taxon>
        <taxon>Bacillota</taxon>
        <taxon>Bacilli</taxon>
        <taxon>Bacillales</taxon>
        <taxon>Bacillaceae</taxon>
        <taxon>Bacillus</taxon>
    </lineage>
</organism>
<sequence length="167" mass="18667">MKQTKFEMYDLKPFIIEAVHHLGFYEPTDIQKRLIPAALKGESAIGQSQTGTGKTHAYLLPLLSRIDFEKEFVQVVITAPTRELANQIHQEVLKITKFLGPDEAVRSKCFIGGTDKQKSIDKLRTQPHLVVGTPGRIADLIREQALDVHKAGSLVIDEADLMLDMGF</sequence>
<feature type="domain" description="DEAD-box RNA helicase Q" evidence="7">
    <location>
        <begin position="4"/>
        <end position="32"/>
    </location>
</feature>
<dbReference type="SUPFAM" id="SSF52540">
    <property type="entry name" value="P-loop containing nucleoside triphosphate hydrolases"/>
    <property type="match status" value="1"/>
</dbReference>
<gene>
    <name evidence="8" type="ORF">PVN32_24295</name>
</gene>
<dbReference type="PANTHER" id="PTHR47963">
    <property type="entry name" value="DEAD-BOX ATP-DEPENDENT RNA HELICASE 47, MITOCHONDRIAL"/>
    <property type="match status" value="1"/>
</dbReference>
<evidence type="ECO:0000256" key="3">
    <source>
        <dbReference type="ARBA" id="ARBA00022806"/>
    </source>
</evidence>
<evidence type="ECO:0000256" key="1">
    <source>
        <dbReference type="ARBA" id="ARBA00022741"/>
    </source>
</evidence>
<evidence type="ECO:0000313" key="8">
    <source>
        <dbReference type="EMBL" id="MDE1455236.1"/>
    </source>
</evidence>
<dbReference type="GO" id="GO:0009409">
    <property type="term" value="P:response to cold"/>
    <property type="evidence" value="ECO:0007669"/>
    <property type="project" value="TreeGrafter"/>
</dbReference>
<dbReference type="RefSeq" id="WP_274685921.1">
    <property type="nucleotide sequence ID" value="NZ_JARAFO010000350.1"/>
</dbReference>
<keyword evidence="4" id="KW-0067">ATP-binding</keyword>
<name>A0AAW6KP43_9BACI</name>
<comment type="caution">
    <text evidence="8">The sequence shown here is derived from an EMBL/GenBank/DDBJ whole genome shotgun (WGS) entry which is preliminary data.</text>
</comment>
<dbReference type="GO" id="GO:0003724">
    <property type="term" value="F:RNA helicase activity"/>
    <property type="evidence" value="ECO:0007669"/>
    <property type="project" value="InterPro"/>
</dbReference>
<dbReference type="PANTHER" id="PTHR47963:SF1">
    <property type="entry name" value="DEAD-BOX ATP-DEPENDENT RNA HELICASE CSHB"/>
    <property type="match status" value="1"/>
</dbReference>
<dbReference type="Proteomes" id="UP001216709">
    <property type="component" value="Unassembled WGS sequence"/>
</dbReference>
<dbReference type="InterPro" id="IPR014001">
    <property type="entry name" value="Helicase_ATP-bd"/>
</dbReference>
<dbReference type="GO" id="GO:0005840">
    <property type="term" value="C:ribosome"/>
    <property type="evidence" value="ECO:0007669"/>
    <property type="project" value="TreeGrafter"/>
</dbReference>
<feature type="domain" description="Helicase ATP-binding" evidence="6">
    <location>
        <begin position="35"/>
        <end position="167"/>
    </location>
</feature>